<dbReference type="PANTHER" id="PTHR34153:SF2">
    <property type="entry name" value="SI:CH211-262H13.3-RELATED"/>
    <property type="match status" value="1"/>
</dbReference>
<feature type="compositionally biased region" description="Polar residues" evidence="1">
    <location>
        <begin position="171"/>
        <end position="183"/>
    </location>
</feature>
<name>A0A9P0A463_BEMTA</name>
<proteinExistence type="predicted"/>
<feature type="domain" description="DUF4806" evidence="2">
    <location>
        <begin position="262"/>
        <end position="341"/>
    </location>
</feature>
<dbReference type="PANTHER" id="PTHR34153">
    <property type="entry name" value="SI:CH211-262H13.3-RELATED-RELATED"/>
    <property type="match status" value="1"/>
</dbReference>
<dbReference type="KEGG" id="btab:109030981"/>
<dbReference type="EMBL" id="OU963871">
    <property type="protein sequence ID" value="CAH0382844.1"/>
    <property type="molecule type" value="Genomic_DNA"/>
</dbReference>
<feature type="region of interest" description="Disordered" evidence="1">
    <location>
        <begin position="171"/>
        <end position="197"/>
    </location>
</feature>
<evidence type="ECO:0000313" key="4">
    <source>
        <dbReference type="Proteomes" id="UP001152759"/>
    </source>
</evidence>
<dbReference type="OrthoDB" id="6784356at2759"/>
<dbReference type="InterPro" id="IPR032071">
    <property type="entry name" value="DUF4806"/>
</dbReference>
<feature type="region of interest" description="Disordered" evidence="1">
    <location>
        <begin position="117"/>
        <end position="149"/>
    </location>
</feature>
<reference evidence="3" key="1">
    <citation type="submission" date="2021-12" db="EMBL/GenBank/DDBJ databases">
        <authorList>
            <person name="King R."/>
        </authorList>
    </citation>
    <scope>NUCLEOTIDE SEQUENCE</scope>
</reference>
<dbReference type="Pfam" id="PF16064">
    <property type="entry name" value="DUF4806"/>
    <property type="match status" value="1"/>
</dbReference>
<keyword evidence="4" id="KW-1185">Reference proteome</keyword>
<sequence length="430" mass="48095">MSLIFQDIMITFAIVLFTEEEDSPAVVRDDWLRVNDTKSFWPSFARSKCQIEKLLTDVNIFPREEDGWELCPVRVLCKGIDDLITAKASAKTAEFTSDIELSGRSKRIIKPVQRYNFDGSSEDDEASNSINNRKRQKKQEKPALPFHPLPQAPAIYASSRVPVDLVKQSPSDFISPSKASPTLNTNENNNFNSTHDQRTSDDAILRKLHYIQTSVDSLARMVEVLSKKVDSISGFIISVAEAPKDLSAGVSSNPLALEELLPCRDNDSLVKVNDQLIDSNEARVKLVRILSNVGGKTTKDKLFGMMKRIMNDDVAILYSFKGQSHSKKSFEDLKFLKLMTKVLQDQKAPDATDVYIKDVVADWLIQAKTRRSRKLSRALKKTENVIQGDENAHSQNPVDCNPGIQNPQNEEILSAVHSGLDIASVMLTSL</sequence>
<organism evidence="3 4">
    <name type="scientific">Bemisia tabaci</name>
    <name type="common">Sweetpotato whitefly</name>
    <name type="synonym">Aleurodes tabaci</name>
    <dbReference type="NCBI Taxonomy" id="7038"/>
    <lineage>
        <taxon>Eukaryota</taxon>
        <taxon>Metazoa</taxon>
        <taxon>Ecdysozoa</taxon>
        <taxon>Arthropoda</taxon>
        <taxon>Hexapoda</taxon>
        <taxon>Insecta</taxon>
        <taxon>Pterygota</taxon>
        <taxon>Neoptera</taxon>
        <taxon>Paraneoptera</taxon>
        <taxon>Hemiptera</taxon>
        <taxon>Sternorrhyncha</taxon>
        <taxon>Aleyrodoidea</taxon>
        <taxon>Aleyrodidae</taxon>
        <taxon>Aleyrodinae</taxon>
        <taxon>Bemisia</taxon>
    </lineage>
</organism>
<evidence type="ECO:0000256" key="1">
    <source>
        <dbReference type="SAM" id="MobiDB-lite"/>
    </source>
</evidence>
<evidence type="ECO:0000313" key="3">
    <source>
        <dbReference type="EMBL" id="CAH0382844.1"/>
    </source>
</evidence>
<protein>
    <recommendedName>
        <fullName evidence="2">DUF4806 domain-containing protein</fullName>
    </recommendedName>
</protein>
<accession>A0A9P0A463</accession>
<dbReference type="AlphaFoldDB" id="A0A9P0A463"/>
<gene>
    <name evidence="3" type="ORF">BEMITA_LOCUS2342</name>
</gene>
<evidence type="ECO:0000259" key="2">
    <source>
        <dbReference type="Pfam" id="PF16064"/>
    </source>
</evidence>
<dbReference type="Proteomes" id="UP001152759">
    <property type="component" value="Chromosome 10"/>
</dbReference>